<evidence type="ECO:0000313" key="1">
    <source>
        <dbReference type="EMBL" id="MFB5683744.1"/>
    </source>
</evidence>
<gene>
    <name evidence="1" type="ORF">ACE3NQ_22795</name>
</gene>
<sequence>MVRIVFQDLQIHNISNSSGLFSGINRQWKYRHTAKANEAFGKVTGTHGIISNLKISLDDNDRVDSYSLGRTTKP</sequence>
<organism evidence="1 2">
    <name type="scientific">Paenibacillus terreus</name>
    <dbReference type="NCBI Taxonomy" id="1387834"/>
    <lineage>
        <taxon>Bacteria</taxon>
        <taxon>Bacillati</taxon>
        <taxon>Bacillota</taxon>
        <taxon>Bacilli</taxon>
        <taxon>Bacillales</taxon>
        <taxon>Paenibacillaceae</taxon>
        <taxon>Paenibacillus</taxon>
    </lineage>
</organism>
<proteinExistence type="predicted"/>
<comment type="caution">
    <text evidence="1">The sequence shown here is derived from an EMBL/GenBank/DDBJ whole genome shotgun (WGS) entry which is preliminary data.</text>
</comment>
<name>A0ABV5BDH6_9BACL</name>
<dbReference type="Proteomes" id="UP001580407">
    <property type="component" value="Unassembled WGS sequence"/>
</dbReference>
<accession>A0ABV5BDH6</accession>
<reference evidence="1 2" key="1">
    <citation type="submission" date="2024-09" db="EMBL/GenBank/DDBJ databases">
        <authorList>
            <person name="Ruan L."/>
        </authorList>
    </citation>
    <scope>NUCLEOTIDE SEQUENCE [LARGE SCALE GENOMIC DNA]</scope>
    <source>
        <strain evidence="1 2">D33</strain>
    </source>
</reference>
<dbReference type="RefSeq" id="WP_375527471.1">
    <property type="nucleotide sequence ID" value="NZ_JBHILM010000030.1"/>
</dbReference>
<protein>
    <submittedName>
        <fullName evidence="1">Uncharacterized protein</fullName>
    </submittedName>
</protein>
<keyword evidence="2" id="KW-1185">Reference proteome</keyword>
<dbReference type="EMBL" id="JBHILM010000030">
    <property type="protein sequence ID" value="MFB5683744.1"/>
    <property type="molecule type" value="Genomic_DNA"/>
</dbReference>
<evidence type="ECO:0000313" key="2">
    <source>
        <dbReference type="Proteomes" id="UP001580407"/>
    </source>
</evidence>